<gene>
    <name evidence="2" type="ORF">BAZO_08254</name>
</gene>
<dbReference type="Proteomes" id="UP000006315">
    <property type="component" value="Unassembled WGS sequence"/>
</dbReference>
<name>K6DHR7_SCHAZ</name>
<dbReference type="InterPro" id="IPR013324">
    <property type="entry name" value="RNA_pol_sigma_r3/r4-like"/>
</dbReference>
<dbReference type="EC" id="2.7.7.6" evidence="2"/>
<dbReference type="Gene3D" id="1.10.10.10">
    <property type="entry name" value="Winged helix-like DNA-binding domain superfamily/Winged helix DNA-binding domain"/>
    <property type="match status" value="1"/>
</dbReference>
<dbReference type="InterPro" id="IPR013249">
    <property type="entry name" value="RNA_pol_sigma70_r4_t2"/>
</dbReference>
<dbReference type="SUPFAM" id="SSF88659">
    <property type="entry name" value="Sigma3 and sigma4 domains of RNA polymerase sigma factors"/>
    <property type="match status" value="1"/>
</dbReference>
<dbReference type="GO" id="GO:0003899">
    <property type="term" value="F:DNA-directed RNA polymerase activity"/>
    <property type="evidence" value="ECO:0007669"/>
    <property type="project" value="UniProtKB-EC"/>
</dbReference>
<proteinExistence type="predicted"/>
<dbReference type="GO" id="GO:0003677">
    <property type="term" value="F:DNA binding"/>
    <property type="evidence" value="ECO:0007669"/>
    <property type="project" value="InterPro"/>
</dbReference>
<evidence type="ECO:0000313" key="3">
    <source>
        <dbReference type="Proteomes" id="UP000006315"/>
    </source>
</evidence>
<dbReference type="GO" id="GO:0016987">
    <property type="term" value="F:sigma factor activity"/>
    <property type="evidence" value="ECO:0007669"/>
    <property type="project" value="InterPro"/>
</dbReference>
<keyword evidence="2" id="KW-0808">Transferase</keyword>
<reference evidence="2 3" key="1">
    <citation type="journal article" date="2012" name="Front. Microbiol.">
        <title>Redundancy and modularity in membrane-associated dissimilatory nitrate reduction in Bacillus.</title>
        <authorList>
            <person name="Heylen K."/>
            <person name="Keltjens J."/>
        </authorList>
    </citation>
    <scope>NUCLEOTIDE SEQUENCE [LARGE SCALE GENOMIC DNA]</scope>
    <source>
        <strain evidence="2 3">LMG 9581</strain>
    </source>
</reference>
<keyword evidence="3" id="KW-1185">Reference proteome</keyword>
<dbReference type="AlphaFoldDB" id="K6DHR7"/>
<dbReference type="EMBL" id="AJLR01000045">
    <property type="protein sequence ID" value="EKN67859.1"/>
    <property type="molecule type" value="Genomic_DNA"/>
</dbReference>
<dbReference type="GO" id="GO:0006352">
    <property type="term" value="P:DNA-templated transcription initiation"/>
    <property type="evidence" value="ECO:0007669"/>
    <property type="project" value="InterPro"/>
</dbReference>
<accession>K6DHR7</accession>
<organism evidence="2 3">
    <name type="scientific">Schinkia azotoformans LMG 9581</name>
    <dbReference type="NCBI Taxonomy" id="1131731"/>
    <lineage>
        <taxon>Bacteria</taxon>
        <taxon>Bacillati</taxon>
        <taxon>Bacillota</taxon>
        <taxon>Bacilli</taxon>
        <taxon>Bacillales</taxon>
        <taxon>Bacillaceae</taxon>
        <taxon>Calidifontibacillus/Schinkia group</taxon>
        <taxon>Schinkia</taxon>
    </lineage>
</organism>
<protein>
    <submittedName>
        <fullName evidence="2">Positive control sigma-like factor</fullName>
        <ecNumber evidence="2">2.7.7.6</ecNumber>
    </submittedName>
</protein>
<dbReference type="InterPro" id="IPR036388">
    <property type="entry name" value="WH-like_DNA-bd_sf"/>
</dbReference>
<sequence>MEQLLKGYKHSLRIVRSLQEQARSEKKRLEDIKLKNFSKLDSSRRSEVIRELNLLGGMIGDLKYAIQWMKTGRNPDNIKRGAERPYRTIWEPKIIEQWHSSQDNDPYDMIDREEQNPIIVTDEELCRIEEAMCTCTEREKVFYRLARADYMSFQEIADKFGISKSTVQTTIERAEEKIKIQLETNLFLT</sequence>
<dbReference type="PATRIC" id="fig|1131731.3.peg.1725"/>
<keyword evidence="2" id="KW-0548">Nucleotidyltransferase</keyword>
<evidence type="ECO:0000313" key="2">
    <source>
        <dbReference type="EMBL" id="EKN67859.1"/>
    </source>
</evidence>
<evidence type="ECO:0000259" key="1">
    <source>
        <dbReference type="Pfam" id="PF08281"/>
    </source>
</evidence>
<dbReference type="STRING" id="1131731.BAZO_08254"/>
<dbReference type="RefSeq" id="WP_003330912.1">
    <property type="nucleotide sequence ID" value="NZ_AJLR01000045.1"/>
</dbReference>
<comment type="caution">
    <text evidence="2">The sequence shown here is derived from an EMBL/GenBank/DDBJ whole genome shotgun (WGS) entry which is preliminary data.</text>
</comment>
<dbReference type="Pfam" id="PF08281">
    <property type="entry name" value="Sigma70_r4_2"/>
    <property type="match status" value="1"/>
</dbReference>
<dbReference type="CDD" id="cd06171">
    <property type="entry name" value="Sigma70_r4"/>
    <property type="match status" value="1"/>
</dbReference>
<feature type="domain" description="RNA polymerase sigma factor 70 region 4 type 2" evidence="1">
    <location>
        <begin position="129"/>
        <end position="178"/>
    </location>
</feature>